<evidence type="ECO:0000256" key="6">
    <source>
        <dbReference type="SAM" id="Phobius"/>
    </source>
</evidence>
<dbReference type="Gene3D" id="3.30.450.350">
    <property type="entry name" value="CHASE domain"/>
    <property type="match status" value="1"/>
</dbReference>
<evidence type="ECO:0000256" key="4">
    <source>
        <dbReference type="ARBA" id="ARBA00023136"/>
    </source>
</evidence>
<dbReference type="InterPro" id="IPR052163">
    <property type="entry name" value="DGC-Regulatory_Protein"/>
</dbReference>
<comment type="caution">
    <text evidence="9">The sequence shown here is derived from an EMBL/GenBank/DDBJ whole genome shotgun (WGS) entry which is preliminary data.</text>
</comment>
<dbReference type="SMART" id="SM01079">
    <property type="entry name" value="CHASE"/>
    <property type="match status" value="1"/>
</dbReference>
<dbReference type="Proteomes" id="UP001501323">
    <property type="component" value="Unassembled WGS sequence"/>
</dbReference>
<dbReference type="InterPro" id="IPR006189">
    <property type="entry name" value="CHASE_dom"/>
</dbReference>
<evidence type="ECO:0000256" key="1">
    <source>
        <dbReference type="ARBA" id="ARBA00004370"/>
    </source>
</evidence>
<feature type="region of interest" description="Disordered" evidence="5">
    <location>
        <begin position="449"/>
        <end position="469"/>
    </location>
</feature>
<dbReference type="PROSITE" id="PS50839">
    <property type="entry name" value="CHASE"/>
    <property type="match status" value="1"/>
</dbReference>
<keyword evidence="3 6" id="KW-1133">Transmembrane helix</keyword>
<reference evidence="10" key="1">
    <citation type="journal article" date="2019" name="Int. J. Syst. Evol. Microbiol.">
        <title>The Global Catalogue of Microorganisms (GCM) 10K type strain sequencing project: providing services to taxonomists for standard genome sequencing and annotation.</title>
        <authorList>
            <consortium name="The Broad Institute Genomics Platform"/>
            <consortium name="The Broad Institute Genome Sequencing Center for Infectious Disease"/>
            <person name="Wu L."/>
            <person name="Ma J."/>
        </authorList>
    </citation>
    <scope>NUCLEOTIDE SEQUENCE [LARGE SCALE GENOMIC DNA]</scope>
    <source>
        <strain evidence="10">JCM 18392</strain>
    </source>
</reference>
<proteinExistence type="predicted"/>
<evidence type="ECO:0000256" key="3">
    <source>
        <dbReference type="ARBA" id="ARBA00022989"/>
    </source>
</evidence>
<keyword evidence="4 6" id="KW-0472">Membrane</keyword>
<dbReference type="Pfam" id="PF03924">
    <property type="entry name" value="CHASE"/>
    <property type="match status" value="1"/>
</dbReference>
<dbReference type="Gene3D" id="3.30.70.270">
    <property type="match status" value="1"/>
</dbReference>
<evidence type="ECO:0000256" key="5">
    <source>
        <dbReference type="SAM" id="MobiDB-lite"/>
    </source>
</evidence>
<dbReference type="Pfam" id="PF00990">
    <property type="entry name" value="GGDEF"/>
    <property type="match status" value="1"/>
</dbReference>
<gene>
    <name evidence="9" type="ORF">GCM10023332_06840</name>
</gene>
<dbReference type="NCBIfam" id="TIGR00254">
    <property type="entry name" value="GGDEF"/>
    <property type="match status" value="1"/>
</dbReference>
<dbReference type="SUPFAM" id="SSF55073">
    <property type="entry name" value="Nucleotide cyclase"/>
    <property type="match status" value="1"/>
</dbReference>
<dbReference type="SMART" id="SM00267">
    <property type="entry name" value="GGDEF"/>
    <property type="match status" value="1"/>
</dbReference>
<dbReference type="InterPro" id="IPR029787">
    <property type="entry name" value="Nucleotide_cyclase"/>
</dbReference>
<feature type="transmembrane region" description="Helical" evidence="6">
    <location>
        <begin position="12"/>
        <end position="36"/>
    </location>
</feature>
<dbReference type="PANTHER" id="PTHR46663">
    <property type="entry name" value="DIGUANYLATE CYCLASE DGCT-RELATED"/>
    <property type="match status" value="1"/>
</dbReference>
<evidence type="ECO:0000313" key="10">
    <source>
        <dbReference type="Proteomes" id="UP001501323"/>
    </source>
</evidence>
<dbReference type="InterPro" id="IPR043128">
    <property type="entry name" value="Rev_trsase/Diguanyl_cyclase"/>
</dbReference>
<comment type="subcellular location">
    <subcellularLocation>
        <location evidence="1">Membrane</location>
    </subcellularLocation>
</comment>
<dbReference type="PROSITE" id="PS50887">
    <property type="entry name" value="GGDEF"/>
    <property type="match status" value="1"/>
</dbReference>
<evidence type="ECO:0000259" key="7">
    <source>
        <dbReference type="PROSITE" id="PS50839"/>
    </source>
</evidence>
<feature type="domain" description="CHASE" evidence="7">
    <location>
        <begin position="112"/>
        <end position="204"/>
    </location>
</feature>
<keyword evidence="2 6" id="KW-0812">Transmembrane</keyword>
<sequence length="469" mass="50254">MNAAQMPARTRLVPILVGGLIALAMSALTGILLYYVDAKAELEASSRAYAVLAEVRDQIDRRLETALAVPETLAAVIAAEERIDDKAFNAIAARLIRANPSIRNVALAPGGVISAIHPVRGNEAALGLRYADVPAQNAAVLRAIRTRRTVIAGPLELVQGGTGLLSRTPVFLRDSEGEDTRYWGIVALAVDTDQLFEDIRQIADRTGFSIGVRRAPRAGSPGMPVAGSPEVFSGPPVTMLYSLPGGDRWELGAMPQGGWQSVEGIPGILRALLYLLPLVLGWIAYRVVASRYRNQELARRDPLTGLANRKSFDYQLRGLLQGKPRSCALVLIDLDGFKPVNDTHGHSAGDTALREVAERLRNLIRGTDVVYRLGGDEFAILLQDVKSDQHMVNLAKRAIARIKQPIALDGGRETTVGASAGVAVFPLGGHPERASDVFDRADRALYRSKAQGGNRAVAEPAVGSTPGLP</sequence>
<evidence type="ECO:0000313" key="9">
    <source>
        <dbReference type="EMBL" id="GAA4857689.1"/>
    </source>
</evidence>
<dbReference type="InterPro" id="IPR042240">
    <property type="entry name" value="CHASE_sf"/>
</dbReference>
<dbReference type="CDD" id="cd01949">
    <property type="entry name" value="GGDEF"/>
    <property type="match status" value="1"/>
</dbReference>
<accession>A0ABP9DV67</accession>
<organism evidence="9 10">
    <name type="scientific">Luteimonas vadosa</name>
    <dbReference type="NCBI Taxonomy" id="1165507"/>
    <lineage>
        <taxon>Bacteria</taxon>
        <taxon>Pseudomonadati</taxon>
        <taxon>Pseudomonadota</taxon>
        <taxon>Gammaproteobacteria</taxon>
        <taxon>Lysobacterales</taxon>
        <taxon>Lysobacteraceae</taxon>
        <taxon>Luteimonas</taxon>
    </lineage>
</organism>
<keyword evidence="10" id="KW-1185">Reference proteome</keyword>
<dbReference type="PANTHER" id="PTHR46663:SF4">
    <property type="entry name" value="DIGUANYLATE CYCLASE DGCT-RELATED"/>
    <property type="match status" value="1"/>
</dbReference>
<dbReference type="InterPro" id="IPR000160">
    <property type="entry name" value="GGDEF_dom"/>
</dbReference>
<evidence type="ECO:0000256" key="2">
    <source>
        <dbReference type="ARBA" id="ARBA00022692"/>
    </source>
</evidence>
<evidence type="ECO:0000259" key="8">
    <source>
        <dbReference type="PROSITE" id="PS50887"/>
    </source>
</evidence>
<protein>
    <submittedName>
        <fullName evidence="9">Diguanylate cyclase</fullName>
    </submittedName>
</protein>
<feature type="domain" description="GGDEF" evidence="8">
    <location>
        <begin position="325"/>
        <end position="461"/>
    </location>
</feature>
<dbReference type="EMBL" id="BAABJY010000001">
    <property type="protein sequence ID" value="GAA4857689.1"/>
    <property type="molecule type" value="Genomic_DNA"/>
</dbReference>
<name>A0ABP9DV67_9GAMM</name>